<dbReference type="EMBL" id="UINC01188805">
    <property type="protein sequence ID" value="SVE02196.1"/>
    <property type="molecule type" value="Genomic_DNA"/>
</dbReference>
<dbReference type="AlphaFoldDB" id="A0A383A2S2"/>
<gene>
    <name evidence="1" type="ORF">METZ01_LOCUS455050</name>
</gene>
<evidence type="ECO:0008006" key="2">
    <source>
        <dbReference type="Google" id="ProtNLM"/>
    </source>
</evidence>
<accession>A0A383A2S2</accession>
<name>A0A383A2S2_9ZZZZ</name>
<reference evidence="1" key="1">
    <citation type="submission" date="2018-05" db="EMBL/GenBank/DDBJ databases">
        <authorList>
            <person name="Lanie J.A."/>
            <person name="Ng W.-L."/>
            <person name="Kazmierczak K.M."/>
            <person name="Andrzejewski T.M."/>
            <person name="Davidsen T.M."/>
            <person name="Wayne K.J."/>
            <person name="Tettelin H."/>
            <person name="Glass J.I."/>
            <person name="Rusch D."/>
            <person name="Podicherti R."/>
            <person name="Tsui H.-C.T."/>
            <person name="Winkler M.E."/>
        </authorList>
    </citation>
    <scope>NUCLEOTIDE SEQUENCE</scope>
</reference>
<sequence>MTKYVLIGLCEPTSAADQAIFDEWFIDQHIEDTTRCPNFIKGSVYRLAGPHLDGETVSNYLSIYEVEADSYEQAERVLNEWQADPDAWEGRRHHRQTMEKAGQLPIKIKGSGWYQLLKSYTGSEPGS</sequence>
<dbReference type="SUPFAM" id="SSF54909">
    <property type="entry name" value="Dimeric alpha+beta barrel"/>
    <property type="match status" value="1"/>
</dbReference>
<proteinExistence type="predicted"/>
<evidence type="ECO:0000313" key="1">
    <source>
        <dbReference type="EMBL" id="SVE02196.1"/>
    </source>
</evidence>
<organism evidence="1">
    <name type="scientific">marine metagenome</name>
    <dbReference type="NCBI Taxonomy" id="408172"/>
    <lineage>
        <taxon>unclassified sequences</taxon>
        <taxon>metagenomes</taxon>
        <taxon>ecological metagenomes</taxon>
    </lineage>
</organism>
<dbReference type="InterPro" id="IPR011008">
    <property type="entry name" value="Dimeric_a/b-barrel"/>
</dbReference>
<protein>
    <recommendedName>
        <fullName evidence="2">DUF4286 family protein</fullName>
    </recommendedName>
</protein>